<dbReference type="AlphaFoldDB" id="A0AAW2U2C6"/>
<gene>
    <name evidence="2" type="ORF">Slati_3717600</name>
</gene>
<organism evidence="2">
    <name type="scientific">Sesamum latifolium</name>
    <dbReference type="NCBI Taxonomy" id="2727402"/>
    <lineage>
        <taxon>Eukaryota</taxon>
        <taxon>Viridiplantae</taxon>
        <taxon>Streptophyta</taxon>
        <taxon>Embryophyta</taxon>
        <taxon>Tracheophyta</taxon>
        <taxon>Spermatophyta</taxon>
        <taxon>Magnoliopsida</taxon>
        <taxon>eudicotyledons</taxon>
        <taxon>Gunneridae</taxon>
        <taxon>Pentapetalae</taxon>
        <taxon>asterids</taxon>
        <taxon>lamiids</taxon>
        <taxon>Lamiales</taxon>
        <taxon>Pedaliaceae</taxon>
        <taxon>Sesamum</taxon>
    </lineage>
</organism>
<evidence type="ECO:0000259" key="1">
    <source>
        <dbReference type="Pfam" id="PF07727"/>
    </source>
</evidence>
<proteinExistence type="predicted"/>
<reference evidence="2" key="2">
    <citation type="journal article" date="2024" name="Plant">
        <title>Genomic evolution and insights into agronomic trait innovations of Sesamum species.</title>
        <authorList>
            <person name="Miao H."/>
            <person name="Wang L."/>
            <person name="Qu L."/>
            <person name="Liu H."/>
            <person name="Sun Y."/>
            <person name="Le M."/>
            <person name="Wang Q."/>
            <person name="Wei S."/>
            <person name="Zheng Y."/>
            <person name="Lin W."/>
            <person name="Duan Y."/>
            <person name="Cao H."/>
            <person name="Xiong S."/>
            <person name="Wang X."/>
            <person name="Wei L."/>
            <person name="Li C."/>
            <person name="Ma Q."/>
            <person name="Ju M."/>
            <person name="Zhao R."/>
            <person name="Li G."/>
            <person name="Mu C."/>
            <person name="Tian Q."/>
            <person name="Mei H."/>
            <person name="Zhang T."/>
            <person name="Gao T."/>
            <person name="Zhang H."/>
        </authorList>
    </citation>
    <scope>NUCLEOTIDE SEQUENCE</scope>
    <source>
        <strain evidence="2">KEN1</strain>
    </source>
</reference>
<comment type="caution">
    <text evidence="2">The sequence shown here is derived from an EMBL/GenBank/DDBJ whole genome shotgun (WGS) entry which is preliminary data.</text>
</comment>
<feature type="domain" description="Reverse transcriptase Ty1/copia-type" evidence="1">
    <location>
        <begin position="188"/>
        <end position="240"/>
    </location>
</feature>
<accession>A0AAW2U2C6</accession>
<reference evidence="2" key="1">
    <citation type="submission" date="2020-06" db="EMBL/GenBank/DDBJ databases">
        <authorList>
            <person name="Li T."/>
            <person name="Hu X."/>
            <person name="Zhang T."/>
            <person name="Song X."/>
            <person name="Zhang H."/>
            <person name="Dai N."/>
            <person name="Sheng W."/>
            <person name="Hou X."/>
            <person name="Wei L."/>
        </authorList>
    </citation>
    <scope>NUCLEOTIDE SEQUENCE</scope>
    <source>
        <strain evidence="2">KEN1</strain>
        <tissue evidence="2">Leaf</tissue>
    </source>
</reference>
<protein>
    <submittedName>
        <fullName evidence="2">Mitochondrial protein</fullName>
    </submittedName>
</protein>
<evidence type="ECO:0000313" key="2">
    <source>
        <dbReference type="EMBL" id="KAL0411279.1"/>
    </source>
</evidence>
<name>A0AAW2U2C6_9LAMI</name>
<dbReference type="InterPro" id="IPR013103">
    <property type="entry name" value="RVT_2"/>
</dbReference>
<sequence length="256" mass="29170">MDEEAVAELVRGELKRLMEEHSSDTFSGTRMGDFEDFADGSKQHVDTVGNIRLSNNLELNSVLHHHRTSKTVAVGRLLGKLYILDENSFKPELVNSTLKENLEQSLVPEQHLRRSSRISTKPTWMQDFYCNYIALTDSPPPISAFSSLHTCFLASLSNLQEPRTHQQACQSKEWQHAMQTELDAMHKNNTWDLTPLPKGQKAIGCRWIFKLKLKADGTVDKYKARLVAKGYNQVEGIEITWTTSLPWPRQSLLECS</sequence>
<dbReference type="EMBL" id="JACGWN010000013">
    <property type="protein sequence ID" value="KAL0411279.1"/>
    <property type="molecule type" value="Genomic_DNA"/>
</dbReference>
<dbReference type="Pfam" id="PF07727">
    <property type="entry name" value="RVT_2"/>
    <property type="match status" value="1"/>
</dbReference>